<dbReference type="GO" id="GO:0003700">
    <property type="term" value="F:DNA-binding transcription factor activity"/>
    <property type="evidence" value="ECO:0007669"/>
    <property type="project" value="InterPro"/>
</dbReference>
<dbReference type="InterPro" id="IPR000835">
    <property type="entry name" value="HTH_MarR-typ"/>
</dbReference>
<dbReference type="Pfam" id="PF12802">
    <property type="entry name" value="MarR_2"/>
    <property type="match status" value="1"/>
</dbReference>
<organism evidence="2 3">
    <name type="scientific">Sphingomonas lycopersici</name>
    <dbReference type="NCBI Taxonomy" id="2951807"/>
    <lineage>
        <taxon>Bacteria</taxon>
        <taxon>Pseudomonadati</taxon>
        <taxon>Pseudomonadota</taxon>
        <taxon>Alphaproteobacteria</taxon>
        <taxon>Sphingomonadales</taxon>
        <taxon>Sphingomonadaceae</taxon>
        <taxon>Sphingomonas</taxon>
    </lineage>
</organism>
<dbReference type="InterPro" id="IPR039422">
    <property type="entry name" value="MarR/SlyA-like"/>
</dbReference>
<dbReference type="InterPro" id="IPR036390">
    <property type="entry name" value="WH_DNA-bd_sf"/>
</dbReference>
<dbReference type="SMART" id="SM00347">
    <property type="entry name" value="HTH_MARR"/>
    <property type="match status" value="1"/>
</dbReference>
<keyword evidence="3" id="KW-1185">Reference proteome</keyword>
<sequence length="169" mass="18565">MAAAEDSPQAPIAAPHPMMLMNLLRAVYWYDEALQAALRRAGWPPVTRIQSMLFANLALGVRRPARLAHNLGITRQSMSQMLDELARRNIVRVSPDPSDGRASIVEFQPEGRALARAARATMYAIEHELGQRLGADAMAALGALLARDWGDPPEVTTPTTYEPVEEKNP</sequence>
<dbReference type="InterPro" id="IPR036388">
    <property type="entry name" value="WH-like_DNA-bd_sf"/>
</dbReference>
<feature type="domain" description="HTH marR-type" evidence="1">
    <location>
        <begin position="39"/>
        <end position="138"/>
    </location>
</feature>
<dbReference type="PANTHER" id="PTHR33164:SF43">
    <property type="entry name" value="HTH-TYPE TRANSCRIPTIONAL REPRESSOR YETL"/>
    <property type="match status" value="1"/>
</dbReference>
<gene>
    <name evidence="2" type="ORF">NEE01_13655</name>
</gene>
<evidence type="ECO:0000313" key="2">
    <source>
        <dbReference type="EMBL" id="MCW6535824.1"/>
    </source>
</evidence>
<dbReference type="PANTHER" id="PTHR33164">
    <property type="entry name" value="TRANSCRIPTIONAL REGULATOR, MARR FAMILY"/>
    <property type="match status" value="1"/>
</dbReference>
<dbReference type="EMBL" id="JANFAV010000009">
    <property type="protein sequence ID" value="MCW6535824.1"/>
    <property type="molecule type" value="Genomic_DNA"/>
</dbReference>
<dbReference type="SUPFAM" id="SSF46785">
    <property type="entry name" value="Winged helix' DNA-binding domain"/>
    <property type="match status" value="1"/>
</dbReference>
<proteinExistence type="predicted"/>
<comment type="caution">
    <text evidence="2">The sequence shown here is derived from an EMBL/GenBank/DDBJ whole genome shotgun (WGS) entry which is preliminary data.</text>
</comment>
<dbReference type="RefSeq" id="WP_179513414.1">
    <property type="nucleotide sequence ID" value="NZ_JANFAU010000010.1"/>
</dbReference>
<accession>A0AA41ZFA6</accession>
<evidence type="ECO:0000313" key="3">
    <source>
        <dbReference type="Proteomes" id="UP001165565"/>
    </source>
</evidence>
<dbReference type="GO" id="GO:0006950">
    <property type="term" value="P:response to stress"/>
    <property type="evidence" value="ECO:0007669"/>
    <property type="project" value="TreeGrafter"/>
</dbReference>
<evidence type="ECO:0000259" key="1">
    <source>
        <dbReference type="SMART" id="SM00347"/>
    </source>
</evidence>
<reference evidence="2" key="1">
    <citation type="submission" date="2022-06" db="EMBL/GenBank/DDBJ databases">
        <title>Sphingomonas sp. nov. isolated from rhizosphere soil of tomato.</title>
        <authorList>
            <person name="Dong H."/>
            <person name="Gao R."/>
        </authorList>
    </citation>
    <scope>NUCLEOTIDE SEQUENCE</scope>
    <source>
        <strain evidence="2">MMSM24</strain>
    </source>
</reference>
<name>A0AA41ZFA6_9SPHN</name>
<dbReference type="AlphaFoldDB" id="A0AA41ZFA6"/>
<dbReference type="Proteomes" id="UP001165565">
    <property type="component" value="Unassembled WGS sequence"/>
</dbReference>
<dbReference type="Gene3D" id="1.10.10.10">
    <property type="entry name" value="Winged helix-like DNA-binding domain superfamily/Winged helix DNA-binding domain"/>
    <property type="match status" value="1"/>
</dbReference>
<protein>
    <submittedName>
        <fullName evidence="2">MarR family transcriptional regulator</fullName>
    </submittedName>
</protein>